<accession>A0A372DRS7</accession>
<dbReference type="AlphaFoldDB" id="A0A372DRS7"/>
<gene>
    <name evidence="1" type="ORF">D0Y53_00105</name>
</gene>
<dbReference type="Proteomes" id="UP000262917">
    <property type="component" value="Unassembled WGS sequence"/>
</dbReference>
<evidence type="ECO:0000313" key="2">
    <source>
        <dbReference type="Proteomes" id="UP000262917"/>
    </source>
</evidence>
<keyword evidence="2" id="KW-1185">Reference proteome</keyword>
<evidence type="ECO:0000313" key="1">
    <source>
        <dbReference type="EMBL" id="RFP62270.1"/>
    </source>
</evidence>
<evidence type="ECO:0008006" key="3">
    <source>
        <dbReference type="Google" id="ProtNLM"/>
    </source>
</evidence>
<sequence>MRAAIPTVTEEPLPFAGFPAPDAQAPLPPGLSLRPQAVARFDRLLHDIHPAAPHVDARRVHDLCLWLASLPPAAAQDVLDHRLRRLEALRTLLADADWDADAALRARLHRLLAYIDQDDDLIPDHEPLIGKLDDVLLIELAWPAFAAEADEYRDFCAYRDEARPPGDGPARRRAWIRDRLAEVALWRHHLHVNQSRYAGDNARPRALFHIF</sequence>
<proteinExistence type="predicted"/>
<dbReference type="EMBL" id="QVPD01000001">
    <property type="protein sequence ID" value="RFP62270.1"/>
    <property type="molecule type" value="Genomic_DNA"/>
</dbReference>
<dbReference type="RefSeq" id="WP_117201090.1">
    <property type="nucleotide sequence ID" value="NZ_JBHTBK010000006.1"/>
</dbReference>
<reference evidence="1 2" key="1">
    <citation type="submission" date="2018-08" db="EMBL/GenBank/DDBJ databases">
        <title>Lysobacter weifangensis sp. nov., a new member of the family 'Xanthomonadaceae', isolated from soil in a farmland.</title>
        <authorList>
            <person name="Zhao H."/>
        </authorList>
    </citation>
    <scope>NUCLEOTIDE SEQUENCE [LARGE SCALE GENOMIC DNA]</scope>
    <source>
        <strain evidence="1 2">WF-2</strain>
    </source>
</reference>
<name>A0A372DRS7_9GAMM</name>
<organism evidence="1 2">
    <name type="scientific">Cognatiluteimonas weifangensis</name>
    <dbReference type="NCBI Taxonomy" id="2303539"/>
    <lineage>
        <taxon>Bacteria</taxon>
        <taxon>Pseudomonadati</taxon>
        <taxon>Pseudomonadota</taxon>
        <taxon>Gammaproteobacteria</taxon>
        <taxon>Lysobacterales</taxon>
        <taxon>Lysobacteraceae</taxon>
        <taxon>Cognatiluteimonas</taxon>
    </lineage>
</organism>
<protein>
    <recommendedName>
        <fullName evidence="3">DUF1232 domain-containing protein</fullName>
    </recommendedName>
</protein>
<dbReference type="OrthoDB" id="6023226at2"/>
<comment type="caution">
    <text evidence="1">The sequence shown here is derived from an EMBL/GenBank/DDBJ whole genome shotgun (WGS) entry which is preliminary data.</text>
</comment>